<evidence type="ECO:0000256" key="1">
    <source>
        <dbReference type="SAM" id="Phobius"/>
    </source>
</evidence>
<proteinExistence type="predicted"/>
<keyword evidence="1" id="KW-0812">Transmembrane</keyword>
<keyword evidence="1" id="KW-1133">Transmembrane helix</keyword>
<evidence type="ECO:0000313" key="3">
    <source>
        <dbReference type="EMBL" id="KMW60134.1"/>
    </source>
</evidence>
<name>A0A0J9EEL6_9RHOB</name>
<evidence type="ECO:0000313" key="4">
    <source>
        <dbReference type="Proteomes" id="UP000037178"/>
    </source>
</evidence>
<evidence type="ECO:0000256" key="2">
    <source>
        <dbReference type="SAM" id="SignalP"/>
    </source>
</evidence>
<keyword evidence="1" id="KW-0472">Membrane</keyword>
<feature type="transmembrane region" description="Helical" evidence="1">
    <location>
        <begin position="269"/>
        <end position="292"/>
    </location>
</feature>
<comment type="caution">
    <text evidence="3">The sequence shown here is derived from an EMBL/GenBank/DDBJ whole genome shotgun (WGS) entry which is preliminary data.</text>
</comment>
<dbReference type="PATRIC" id="fig|1675527.3.peg.333"/>
<dbReference type="Pfam" id="PF09935">
    <property type="entry name" value="DUF2167"/>
    <property type="match status" value="1"/>
</dbReference>
<keyword evidence="2" id="KW-0732">Signal</keyword>
<dbReference type="OrthoDB" id="196355at2"/>
<dbReference type="Proteomes" id="UP000037178">
    <property type="component" value="Unassembled WGS sequence"/>
</dbReference>
<dbReference type="RefSeq" id="WP_053101143.1">
    <property type="nucleotide sequence ID" value="NZ_LFTY01000001.1"/>
</dbReference>
<feature type="signal peptide" evidence="2">
    <location>
        <begin position="1"/>
        <end position="23"/>
    </location>
</feature>
<organism evidence="3 4">
    <name type="scientific">Candidatus Rhodobacter oscarellae</name>
    <dbReference type="NCBI Taxonomy" id="1675527"/>
    <lineage>
        <taxon>Bacteria</taxon>
        <taxon>Pseudomonadati</taxon>
        <taxon>Pseudomonadota</taxon>
        <taxon>Alphaproteobacteria</taxon>
        <taxon>Rhodobacterales</taxon>
        <taxon>Rhodobacter group</taxon>
        <taxon>Rhodobacter</taxon>
    </lineage>
</organism>
<protein>
    <submittedName>
        <fullName evidence="3">Putative membrane protein</fullName>
    </submittedName>
</protein>
<dbReference type="EMBL" id="LFTY01000001">
    <property type="protein sequence ID" value="KMW60134.1"/>
    <property type="molecule type" value="Genomic_DNA"/>
</dbReference>
<reference evidence="3 4" key="1">
    <citation type="submission" date="2015-06" db="EMBL/GenBank/DDBJ databases">
        <title>Draft genome sequence of an Alphaproteobacteria species associated to the Mediterranean sponge Oscarella lobularis.</title>
        <authorList>
            <person name="Jourda C."/>
            <person name="Santini S."/>
            <person name="Claverie J.-M."/>
        </authorList>
    </citation>
    <scope>NUCLEOTIDE SEQUENCE [LARGE SCALE GENOMIC DNA]</scope>
    <source>
        <strain evidence="3">IGS</strain>
    </source>
</reference>
<accession>A0A0J9EEL6</accession>
<dbReference type="InterPro" id="IPR018682">
    <property type="entry name" value="DUF2167_membr"/>
</dbReference>
<gene>
    <name evidence="3" type="ORF">AIOL_000287</name>
</gene>
<keyword evidence="4" id="KW-1185">Reference proteome</keyword>
<feature type="chain" id="PRO_5005318392" evidence="2">
    <location>
        <begin position="24"/>
        <end position="306"/>
    </location>
</feature>
<sequence>MKQILTAAAMAIAIALGGTAPQAKPFEEVFPLLAQTGDPELVEDLKRLDFKQGEVQIGGGIAKLNVDPDRYYYLDGKDARIVLEEFWGNPPNPDTLGMIFPIDATPFHSDTWAAEMNFDEIGYVKDEDAESYDYSELLVEMKKDTRAANEWRVENGYQGIELVGWAAEPSYERAGRKLHWAKEISFTGDPENTLNYNIRALGRRGVLVVNFIAGMEQLGEVEQVLPDMLAMIDFADGHRYADFDPGLDKVAAVGIGGLIAGKVLAKTGLFAVALIFLKKFWFLLFIPLGYAWRVMRNRGDGGSGQA</sequence>
<dbReference type="AlphaFoldDB" id="A0A0J9EEL6"/>
<dbReference type="STRING" id="1675527.AIOL_000287"/>